<organism evidence="1 2">
    <name type="scientific">Symbiodinium necroappetens</name>
    <dbReference type="NCBI Taxonomy" id="1628268"/>
    <lineage>
        <taxon>Eukaryota</taxon>
        <taxon>Sar</taxon>
        <taxon>Alveolata</taxon>
        <taxon>Dinophyceae</taxon>
        <taxon>Suessiales</taxon>
        <taxon>Symbiodiniaceae</taxon>
        <taxon>Symbiodinium</taxon>
    </lineage>
</organism>
<dbReference type="OrthoDB" id="10296128at2759"/>
<protein>
    <submittedName>
        <fullName evidence="1">PDE8A protein</fullName>
    </submittedName>
</protein>
<accession>A0A812M3N0</accession>
<comment type="caution">
    <text evidence="1">The sequence shown here is derived from an EMBL/GenBank/DDBJ whole genome shotgun (WGS) entry which is preliminary data.</text>
</comment>
<dbReference type="AlphaFoldDB" id="A0A812M3N0"/>
<proteinExistence type="predicted"/>
<evidence type="ECO:0000313" key="2">
    <source>
        <dbReference type="Proteomes" id="UP000601435"/>
    </source>
</evidence>
<keyword evidence="2" id="KW-1185">Reference proteome</keyword>
<dbReference type="EMBL" id="CAJNJA010010437">
    <property type="protein sequence ID" value="CAE7257501.1"/>
    <property type="molecule type" value="Genomic_DNA"/>
</dbReference>
<sequence length="275" mass="30525">MARDGDPRRQWMSQQNFRVPLPASTKKALARLDGASFRTSYGEAFRHHPSLRNADLYEVPELPRSDAGGATGSKAWELAKMVLLKRVSNNQRTSGRNDLTSRVQVVGARLDAYARAREGFPSSVSKGAVWLQEVTTYSESFLPFVRDPPQAFKASPEDSALGRRAQEKIEKRKAETQERYWAMIARARALEEDNKLGGYMNKDYSATQGQGSLRAIEKLVAGDDDLKSNFVGGPAPIYWRSEAQANYTVDVHGEAAAQKYGLPTQPVPLAKFMKG</sequence>
<dbReference type="Proteomes" id="UP000601435">
    <property type="component" value="Unassembled WGS sequence"/>
</dbReference>
<gene>
    <name evidence="1" type="primary">PDE8A</name>
    <name evidence="1" type="ORF">SNEC2469_LOCUS5720</name>
</gene>
<name>A0A812M3N0_9DINO</name>
<evidence type="ECO:0000313" key="1">
    <source>
        <dbReference type="EMBL" id="CAE7257501.1"/>
    </source>
</evidence>
<reference evidence="1" key="1">
    <citation type="submission" date="2021-02" db="EMBL/GenBank/DDBJ databases">
        <authorList>
            <person name="Dougan E. K."/>
            <person name="Rhodes N."/>
            <person name="Thang M."/>
            <person name="Chan C."/>
        </authorList>
    </citation>
    <scope>NUCLEOTIDE SEQUENCE</scope>
</reference>